<proteinExistence type="predicted"/>
<feature type="zinc finger region" description="C3H1-type" evidence="1">
    <location>
        <begin position="551"/>
        <end position="579"/>
    </location>
</feature>
<feature type="compositionally biased region" description="Low complexity" evidence="2">
    <location>
        <begin position="146"/>
        <end position="161"/>
    </location>
</feature>
<evidence type="ECO:0000313" key="5">
    <source>
        <dbReference type="Proteomes" id="UP000091956"/>
    </source>
</evidence>
<evidence type="ECO:0000313" key="4">
    <source>
        <dbReference type="EMBL" id="OBT97744.2"/>
    </source>
</evidence>
<feature type="region of interest" description="Disordered" evidence="2">
    <location>
        <begin position="140"/>
        <end position="161"/>
    </location>
</feature>
<dbReference type="Proteomes" id="UP000091956">
    <property type="component" value="Unassembled WGS sequence"/>
</dbReference>
<keyword evidence="1" id="KW-0863">Zinc-finger</keyword>
<dbReference type="STRING" id="342668.A0A1B8GPJ7"/>
<sequence length="1057" mass="115776">MGRQSGRASSMARNAGPPRQLRSTSQTKPKSGQQICKNYILGRPCHKSPNCRYFHDEEARINWGNLKQDEKKVGSQAHKALMMSDTAKPTPSSLTVPSKAGTISPKQILTKSTISQTASTSDTSPSMLSTATTPLTDYVHPHLRKSSNSSSNASQPSSIDSAAGKLSFNEWNQHRAVLAASFTPRLAGSTAMVGQDQLDGVLKYKTDMLTSGIVPLREQHVKLLAAAKENAQAFISRFPVDVTNNIDRVAGGIAATAGFLPFDAGAGVKPESITDEMWAFMGERDVKNMSISTNSSKRSRASRKSINITAKVMGFIHRRVNTADTPTPLGVGHPAYDSGYEKPRVCLPNFGNRQASPNKPRSPLDQVQPALGLGIIHEAPLSSLPNAPRKDPVVFKYQSPQAATVRDNSAHINAWLNAAKFIAADDMALEEENIIRAKEASSQSRVEIVSKFVPRQATVTNSSYGEAVSGARLLSRPAFPIASDGVVVSKPLNELIEDAHTTTVAKTSINSENYSNDDVESNPDDIQSNFCHQVPNESVNFGRTAMAKAGSMKAELCINYIRGFPCYYGNECDRYHDEEIRNAAMMNPCMEYNSGQLCHNRKFCTLYHDVATHNKNRKEMTPAQKTAPGISGSSIAPMNAPRCLEFALGHECPRMPTCTLYHDTVFRNATRFANDICFNFLLGLPCHAEMCKYRHDIGLRDTLNGVRSYRSMPFMDGACSNKTEASNSENHRHIQERPNVLAPITATIPIAISTAAPLCFNYLFGMRCSAGTNNCRFKHEEGLRAQVMKNTCRKFAVGYTCMAGRECRFYHDVKFRDTLREYKLRQVSAQEISKVDAKGLPHGTQKCTQETKKPSNLAEKKVVARTASIEPTSPAKSEGATAWGDFAAHIATGDAEAATRARTNSSGGSQTSLITVFRDRADKAVNSTAPKDKKPGNTSMVPGKKSGSKSRVVSITSRDSSNTKPIAAREVIESGSSNISQPFVNNTPCNSKLTRYCPRFHGGRYHCENEDKCGFVHDPKLQQIYKSKDPRFQNTKPPRHGAKTSQWAKNSYDCGAW</sequence>
<feature type="domain" description="C3H1-type" evidence="3">
    <location>
        <begin position="991"/>
        <end position="1020"/>
    </location>
</feature>
<feature type="domain" description="C3H1-type" evidence="3">
    <location>
        <begin position="753"/>
        <end position="782"/>
    </location>
</feature>
<feature type="region of interest" description="Disordered" evidence="2">
    <location>
        <begin position="1"/>
        <end position="33"/>
    </location>
</feature>
<evidence type="ECO:0000256" key="1">
    <source>
        <dbReference type="PROSITE-ProRule" id="PRU00723"/>
    </source>
</evidence>
<feature type="region of interest" description="Disordered" evidence="2">
    <location>
        <begin position="113"/>
        <end position="132"/>
    </location>
</feature>
<feature type="domain" description="C3H1-type" evidence="3">
    <location>
        <begin position="791"/>
        <end position="814"/>
    </location>
</feature>
<gene>
    <name evidence="4" type="ORF">VE01_04992</name>
</gene>
<evidence type="ECO:0000259" key="3">
    <source>
        <dbReference type="PROSITE" id="PS50103"/>
    </source>
</evidence>
<feature type="zinc finger region" description="C3H1-type" evidence="1">
    <location>
        <begin position="991"/>
        <end position="1020"/>
    </location>
</feature>
<feature type="zinc finger region" description="C3H1-type" evidence="1">
    <location>
        <begin position="753"/>
        <end position="782"/>
    </location>
</feature>
<keyword evidence="1" id="KW-0862">Zinc</keyword>
<feature type="compositionally biased region" description="Polar residues" evidence="2">
    <location>
        <begin position="951"/>
        <end position="964"/>
    </location>
</feature>
<protein>
    <recommendedName>
        <fullName evidence="3">C3H1-type domain-containing protein</fullName>
    </recommendedName>
</protein>
<keyword evidence="5" id="KW-1185">Reference proteome</keyword>
<feature type="compositionally biased region" description="Polar residues" evidence="2">
    <location>
        <begin position="21"/>
        <end position="33"/>
    </location>
</feature>
<feature type="compositionally biased region" description="Polar residues" evidence="2">
    <location>
        <begin position="1"/>
        <end position="12"/>
    </location>
</feature>
<dbReference type="PROSITE" id="PS50103">
    <property type="entry name" value="ZF_C3H1"/>
    <property type="match status" value="5"/>
</dbReference>
<accession>A0A1B8GPJ7</accession>
<dbReference type="AlphaFoldDB" id="A0A1B8GPJ7"/>
<evidence type="ECO:0000256" key="2">
    <source>
        <dbReference type="SAM" id="MobiDB-lite"/>
    </source>
</evidence>
<dbReference type="GO" id="GO:0008270">
    <property type="term" value="F:zinc ion binding"/>
    <property type="evidence" value="ECO:0007669"/>
    <property type="project" value="UniProtKB-KW"/>
</dbReference>
<feature type="region of interest" description="Disordered" evidence="2">
    <location>
        <begin position="925"/>
        <end position="965"/>
    </location>
</feature>
<dbReference type="EMBL" id="KV460220">
    <property type="protein sequence ID" value="OBT97744.2"/>
    <property type="molecule type" value="Genomic_DNA"/>
</dbReference>
<name>A0A1B8GPJ7_9PEZI</name>
<dbReference type="InterPro" id="IPR000571">
    <property type="entry name" value="Znf_CCCH"/>
</dbReference>
<dbReference type="Gene3D" id="4.10.1000.10">
    <property type="entry name" value="Zinc finger, CCCH-type"/>
    <property type="match status" value="2"/>
</dbReference>
<reference evidence="5" key="2">
    <citation type="journal article" date="2018" name="Nat. Commun.">
        <title>Extreme sensitivity to ultraviolet light in the fungal pathogen causing white-nose syndrome of bats.</title>
        <authorList>
            <person name="Palmer J.M."/>
            <person name="Drees K.P."/>
            <person name="Foster J.T."/>
            <person name="Lindner D.L."/>
        </authorList>
    </citation>
    <scope>NUCLEOTIDE SEQUENCE [LARGE SCALE GENOMIC DNA]</scope>
    <source>
        <strain evidence="5">UAMH 10579</strain>
    </source>
</reference>
<organism evidence="4 5">
    <name type="scientific">Pseudogymnoascus verrucosus</name>
    <dbReference type="NCBI Taxonomy" id="342668"/>
    <lineage>
        <taxon>Eukaryota</taxon>
        <taxon>Fungi</taxon>
        <taxon>Dikarya</taxon>
        <taxon>Ascomycota</taxon>
        <taxon>Pezizomycotina</taxon>
        <taxon>Leotiomycetes</taxon>
        <taxon>Thelebolales</taxon>
        <taxon>Thelebolaceae</taxon>
        <taxon>Pseudogymnoascus</taxon>
    </lineage>
</organism>
<dbReference type="GeneID" id="28838378"/>
<dbReference type="SMART" id="SM00356">
    <property type="entry name" value="ZnF_C3H1"/>
    <property type="match status" value="7"/>
</dbReference>
<feature type="zinc finger region" description="C3H1-type" evidence="1">
    <location>
        <begin position="791"/>
        <end position="814"/>
    </location>
</feature>
<dbReference type="RefSeq" id="XP_059319786.1">
    <property type="nucleotide sequence ID" value="XM_059463662.1"/>
</dbReference>
<keyword evidence="1" id="KW-0479">Metal-binding</keyword>
<feature type="zinc finger region" description="C3H1-type" evidence="1">
    <location>
        <begin position="30"/>
        <end position="58"/>
    </location>
</feature>
<feature type="domain" description="C3H1-type" evidence="3">
    <location>
        <begin position="30"/>
        <end position="58"/>
    </location>
</feature>
<feature type="domain" description="C3H1-type" evidence="3">
    <location>
        <begin position="551"/>
        <end position="579"/>
    </location>
</feature>
<reference evidence="4 5" key="1">
    <citation type="submission" date="2016-03" db="EMBL/GenBank/DDBJ databases">
        <title>Comparative genomics of Pseudogymnoascus destructans, the fungus causing white-nose syndrome of bats.</title>
        <authorList>
            <person name="Palmer J.M."/>
            <person name="Drees K.P."/>
            <person name="Foster J.T."/>
            <person name="Lindner D.L."/>
        </authorList>
    </citation>
    <scope>NUCLEOTIDE SEQUENCE [LARGE SCALE GENOMIC DNA]</scope>
    <source>
        <strain evidence="4 5">UAMH 10579</strain>
    </source>
</reference>